<feature type="domain" description="Conserved hypothetical protein CHP02391" evidence="1">
    <location>
        <begin position="125"/>
        <end position="234"/>
    </location>
</feature>
<dbReference type="STRING" id="1036779.SAMN04515666_103604"/>
<dbReference type="Pfam" id="PF09509">
    <property type="entry name" value="Hypoth_Ymh"/>
    <property type="match status" value="1"/>
</dbReference>
<dbReference type="Proteomes" id="UP000199664">
    <property type="component" value="Unassembled WGS sequence"/>
</dbReference>
<dbReference type="AlphaFoldDB" id="A0A1H7PUZ7"/>
<dbReference type="InterPro" id="IPR012654">
    <property type="entry name" value="CHP02391"/>
</dbReference>
<gene>
    <name evidence="2" type="ORF">SAMN04515666_103604</name>
</gene>
<evidence type="ECO:0000313" key="2">
    <source>
        <dbReference type="EMBL" id="SEL39065.1"/>
    </source>
</evidence>
<organism evidence="2 3">
    <name type="scientific">Bosea lupini</name>
    <dbReference type="NCBI Taxonomy" id="1036779"/>
    <lineage>
        <taxon>Bacteria</taxon>
        <taxon>Pseudomonadati</taxon>
        <taxon>Pseudomonadota</taxon>
        <taxon>Alphaproteobacteria</taxon>
        <taxon>Hyphomicrobiales</taxon>
        <taxon>Boseaceae</taxon>
        <taxon>Bosea</taxon>
    </lineage>
</organism>
<dbReference type="RefSeq" id="WP_091834156.1">
    <property type="nucleotide sequence ID" value="NZ_FOAN01000003.1"/>
</dbReference>
<accession>A0A1H7PUZ7</accession>
<reference evidence="3" key="1">
    <citation type="submission" date="2016-10" db="EMBL/GenBank/DDBJ databases">
        <authorList>
            <person name="Varghese N."/>
            <person name="Submissions S."/>
        </authorList>
    </citation>
    <scope>NUCLEOTIDE SEQUENCE [LARGE SCALE GENOMIC DNA]</scope>
    <source>
        <strain evidence="3">LMG 26383,CCUG 61248,R- 45681</strain>
    </source>
</reference>
<sequence>MHLVDLIPDSDTLLALSPEELGLAMLPSIEAWKDGAHGIELSRFLSTVFGPGAGNYPSGNRTEISDALREAWAWLEGAALIISAPGLGGIHPNRVLSRRARQLVTGGDPRGTFAVRSLPKMQLFESIREDVWHLFQRGKYDTAVFEAMKAVEIAVREAGGFGPDLVGVGLMSEAFKAGGPLADPDAERGEQVALMNLFQGAIGSFKNPHSHRKVALGPDEAAEILLLATHLLRIVAWRRMMMT</sequence>
<proteinExistence type="predicted"/>
<name>A0A1H7PUZ7_9HYPH</name>
<evidence type="ECO:0000259" key="1">
    <source>
        <dbReference type="Pfam" id="PF09509"/>
    </source>
</evidence>
<evidence type="ECO:0000313" key="3">
    <source>
        <dbReference type="Proteomes" id="UP000199664"/>
    </source>
</evidence>
<keyword evidence="3" id="KW-1185">Reference proteome</keyword>
<protein>
    <submittedName>
        <fullName evidence="2">TIGR02391 family protein</fullName>
    </submittedName>
</protein>
<dbReference type="EMBL" id="FOAN01000003">
    <property type="protein sequence ID" value="SEL39065.1"/>
    <property type="molecule type" value="Genomic_DNA"/>
</dbReference>
<dbReference type="NCBIfam" id="TIGR02391">
    <property type="entry name" value="hypoth_ymh"/>
    <property type="match status" value="1"/>
</dbReference>
<dbReference type="OrthoDB" id="5195054at2"/>